<organism evidence="1">
    <name type="scientific">Solibacter usitatus (strain Ellin6076)</name>
    <dbReference type="NCBI Taxonomy" id="234267"/>
    <lineage>
        <taxon>Bacteria</taxon>
        <taxon>Pseudomonadati</taxon>
        <taxon>Acidobacteriota</taxon>
        <taxon>Terriglobia</taxon>
        <taxon>Bryobacterales</taxon>
        <taxon>Solibacteraceae</taxon>
        <taxon>Candidatus Solibacter</taxon>
    </lineage>
</organism>
<dbReference type="KEGG" id="sus:Acid_6245"/>
<reference evidence="1" key="1">
    <citation type="submission" date="2006-10" db="EMBL/GenBank/DDBJ databases">
        <title>Complete sequence of Solibacter usitatus Ellin6076.</title>
        <authorList>
            <consortium name="US DOE Joint Genome Institute"/>
            <person name="Copeland A."/>
            <person name="Lucas S."/>
            <person name="Lapidus A."/>
            <person name="Barry K."/>
            <person name="Detter J.C."/>
            <person name="Glavina del Rio T."/>
            <person name="Hammon N."/>
            <person name="Israni S."/>
            <person name="Dalin E."/>
            <person name="Tice H."/>
            <person name="Pitluck S."/>
            <person name="Thompson L.S."/>
            <person name="Brettin T."/>
            <person name="Bruce D."/>
            <person name="Han C."/>
            <person name="Tapia R."/>
            <person name="Gilna P."/>
            <person name="Schmutz J."/>
            <person name="Larimer F."/>
            <person name="Land M."/>
            <person name="Hauser L."/>
            <person name="Kyrpides N."/>
            <person name="Mikhailova N."/>
            <person name="Janssen P.H."/>
            <person name="Kuske C.R."/>
            <person name="Richardson P."/>
        </authorList>
    </citation>
    <scope>NUCLEOTIDE SEQUENCE</scope>
    <source>
        <strain evidence="1">Ellin6076</strain>
    </source>
</reference>
<dbReference type="OrthoDB" id="113250at2"/>
<name>Q01T49_SOLUE</name>
<dbReference type="EMBL" id="CP000473">
    <property type="protein sequence ID" value="ABJ87171.1"/>
    <property type="molecule type" value="Genomic_DNA"/>
</dbReference>
<dbReference type="HOGENOM" id="CLU_079080_0_0_0"/>
<accession>Q01T49</accession>
<dbReference type="InParanoid" id="Q01T49"/>
<evidence type="ECO:0000313" key="1">
    <source>
        <dbReference type="EMBL" id="ABJ87171.1"/>
    </source>
</evidence>
<dbReference type="STRING" id="234267.Acid_6245"/>
<gene>
    <name evidence="1" type="ordered locus">Acid_6245</name>
</gene>
<dbReference type="Pfam" id="PF12543">
    <property type="entry name" value="DUF3738"/>
    <property type="match status" value="1"/>
</dbReference>
<sequence length="253" mass="27593" precursor="true">MRSVSLVFALAVVAAAQGTKPLAFEVASLKPTPLGFSGSSAFVPSAGNNLSLRGMSLRDMIQLAYTLSSDLVGGGPAWVDGSRYDVEARAEGKASQQQRLEMLKTLLAERFKLTFHYESKEASTYVLMAGKNGSKMKARQPGDSGEPSGIRDTGSLHYVCRDTTMAWFARYLESTVLSRPVADKTGLTGAYDFDLAWRPDDDQFKGRFAGSREAQSDLPDLFAALKEIGLRLETIKSPVQFLRIDHAEKPSEN</sequence>
<dbReference type="NCBIfam" id="TIGR03435">
    <property type="entry name" value="Soli_TIGR03435"/>
    <property type="match status" value="1"/>
</dbReference>
<evidence type="ECO:0008006" key="2">
    <source>
        <dbReference type="Google" id="ProtNLM"/>
    </source>
</evidence>
<proteinExistence type="predicted"/>
<dbReference type="AlphaFoldDB" id="Q01T49"/>
<dbReference type="eggNOG" id="COG4219">
    <property type="taxonomic scope" value="Bacteria"/>
</dbReference>
<protein>
    <recommendedName>
        <fullName evidence="2">TIGR03435 family protein</fullName>
    </recommendedName>
</protein>
<dbReference type="InterPro" id="IPR017801">
    <property type="entry name" value="DUF3738"/>
</dbReference>